<evidence type="ECO:0000313" key="1">
    <source>
        <dbReference type="EMBL" id="KEQ55324.1"/>
    </source>
</evidence>
<accession>A0A081RJF1</accession>
<dbReference type="Gene3D" id="3.40.50.300">
    <property type="entry name" value="P-loop containing nucleotide triphosphate hydrolases"/>
    <property type="match status" value="1"/>
</dbReference>
<sequence>MLWLPAGSFYRLADGDSVGDWRDALPVGVQAIAPGDTIVLPVGDKLERERFGGSLTDLAVITLTVEQEDRSTDDTDPPAMELVDTPLATMSVLGSAASFEERALKSRPLLGMVAMSGQATVWYAAPNSGKTLIALALLLEAVRSGGVLAGNAYYINADDNETGIAEKARLLDDAGIHTLIPGENGFEPHMLAGQLDEMAADDRCRGVVVILDTVKKFVDLMDKRQTATFAGSVRRFTQKGGTCLSLAHTRKNPNANGKAVYGGTTDLIEDSDAVYLLSEAVDVEATGEKIVQFESKKRRGGGAEQAYAFAANPESYDELLASVRLVDADQMERITAKAREADDQTIVDMVFTCITEGIDKKMFLAVAVAERLKISRRAAVQVIERYEGNLWTYSVQARGAKVYRIGD</sequence>
<proteinExistence type="predicted"/>
<dbReference type="SUPFAM" id="SSF52540">
    <property type="entry name" value="P-loop containing nucleoside triphosphate hydrolases"/>
    <property type="match status" value="1"/>
</dbReference>
<evidence type="ECO:0000313" key="2">
    <source>
        <dbReference type="Proteomes" id="UP000028411"/>
    </source>
</evidence>
<comment type="caution">
    <text evidence="1">The sequence shown here is derived from an EMBL/GenBank/DDBJ whole genome shotgun (WGS) entry which is preliminary data.</text>
</comment>
<dbReference type="eggNOG" id="COG0467">
    <property type="taxonomic scope" value="Bacteria"/>
</dbReference>
<dbReference type="AlphaFoldDB" id="A0A081RJF1"/>
<dbReference type="PATRIC" id="fig|46429.4.peg.482"/>
<organism evidence="1 2">
    <name type="scientific">Sphingobium chlorophenolicum</name>
    <dbReference type="NCBI Taxonomy" id="46429"/>
    <lineage>
        <taxon>Bacteria</taxon>
        <taxon>Pseudomonadati</taxon>
        <taxon>Pseudomonadota</taxon>
        <taxon>Alphaproteobacteria</taxon>
        <taxon>Sphingomonadales</taxon>
        <taxon>Sphingomonadaceae</taxon>
        <taxon>Sphingobium</taxon>
    </lineage>
</organism>
<dbReference type="Proteomes" id="UP000028411">
    <property type="component" value="Unassembled WGS sequence"/>
</dbReference>
<name>A0A081RJF1_SPHCR</name>
<dbReference type="InterPro" id="IPR027417">
    <property type="entry name" value="P-loop_NTPase"/>
</dbReference>
<gene>
    <name evidence="1" type="ORF">BV95_00487</name>
</gene>
<dbReference type="EMBL" id="JFHR01000002">
    <property type="protein sequence ID" value="KEQ55324.1"/>
    <property type="molecule type" value="Genomic_DNA"/>
</dbReference>
<reference evidence="1 2" key="1">
    <citation type="submission" date="2014-02" db="EMBL/GenBank/DDBJ databases">
        <title>Whole genome sequence of Sphingobium chlorophenolicum NBRC 16172.</title>
        <authorList>
            <person name="Gan H.M."/>
            <person name="Gan H.Y."/>
            <person name="Chew T.H."/>
            <person name="Savka M.A."/>
        </authorList>
    </citation>
    <scope>NUCLEOTIDE SEQUENCE [LARGE SCALE GENOMIC DNA]</scope>
    <source>
        <strain evidence="1 2">NBRC 16172</strain>
    </source>
</reference>
<protein>
    <submittedName>
        <fullName evidence="1">Uncharacterized protein</fullName>
    </submittedName>
</protein>
<dbReference type="Pfam" id="PF13481">
    <property type="entry name" value="AAA_25"/>
    <property type="match status" value="1"/>
</dbReference>